<evidence type="ECO:0000256" key="4">
    <source>
        <dbReference type="ARBA" id="ARBA00023163"/>
    </source>
</evidence>
<comment type="subcellular location">
    <subcellularLocation>
        <location evidence="1">Nucleus</location>
    </subcellularLocation>
</comment>
<protein>
    <recommendedName>
        <fullName evidence="7">WRKY domain-containing protein</fullName>
    </recommendedName>
</protein>
<dbReference type="Gene3D" id="2.20.25.80">
    <property type="entry name" value="WRKY domain"/>
    <property type="match status" value="1"/>
</dbReference>
<feature type="region of interest" description="Disordered" evidence="6">
    <location>
        <begin position="162"/>
        <end position="191"/>
    </location>
</feature>
<organism evidence="8 9">
    <name type="scientific">Setaria viridis</name>
    <name type="common">Green bristlegrass</name>
    <name type="synonym">Setaria italica subsp. viridis</name>
    <dbReference type="NCBI Taxonomy" id="4556"/>
    <lineage>
        <taxon>Eukaryota</taxon>
        <taxon>Viridiplantae</taxon>
        <taxon>Streptophyta</taxon>
        <taxon>Embryophyta</taxon>
        <taxon>Tracheophyta</taxon>
        <taxon>Spermatophyta</taxon>
        <taxon>Magnoliopsida</taxon>
        <taxon>Liliopsida</taxon>
        <taxon>Poales</taxon>
        <taxon>Poaceae</taxon>
        <taxon>PACMAD clade</taxon>
        <taxon>Panicoideae</taxon>
        <taxon>Panicodae</taxon>
        <taxon>Paniceae</taxon>
        <taxon>Cenchrinae</taxon>
        <taxon>Setaria</taxon>
    </lineage>
</organism>
<keyword evidence="2" id="KW-0805">Transcription regulation</keyword>
<keyword evidence="5" id="KW-0539">Nucleus</keyword>
<dbReference type="OMA" id="DFDGYRW"/>
<evidence type="ECO:0000256" key="2">
    <source>
        <dbReference type="ARBA" id="ARBA00023015"/>
    </source>
</evidence>
<evidence type="ECO:0000256" key="1">
    <source>
        <dbReference type="ARBA" id="ARBA00004123"/>
    </source>
</evidence>
<dbReference type="InterPro" id="IPR044810">
    <property type="entry name" value="WRKY_plant"/>
</dbReference>
<keyword evidence="4" id="KW-0804">Transcription</keyword>
<dbReference type="GO" id="GO:0005634">
    <property type="term" value="C:nucleus"/>
    <property type="evidence" value="ECO:0007669"/>
    <property type="project" value="UniProtKB-SubCell"/>
</dbReference>
<dbReference type="InterPro" id="IPR003657">
    <property type="entry name" value="WRKY_dom"/>
</dbReference>
<dbReference type="GO" id="GO:0003700">
    <property type="term" value="F:DNA-binding transcription factor activity"/>
    <property type="evidence" value="ECO:0007669"/>
    <property type="project" value="InterPro"/>
</dbReference>
<feature type="region of interest" description="Disordered" evidence="6">
    <location>
        <begin position="23"/>
        <end position="70"/>
    </location>
</feature>
<name>A0A4U6U062_SETVI</name>
<keyword evidence="9" id="KW-1185">Reference proteome</keyword>
<reference evidence="8" key="1">
    <citation type="submission" date="2019-03" db="EMBL/GenBank/DDBJ databases">
        <title>WGS assembly of Setaria viridis.</title>
        <authorList>
            <person name="Huang P."/>
            <person name="Jenkins J."/>
            <person name="Grimwood J."/>
            <person name="Barry K."/>
            <person name="Healey A."/>
            <person name="Mamidi S."/>
            <person name="Sreedasyam A."/>
            <person name="Shu S."/>
            <person name="Feldman M."/>
            <person name="Wu J."/>
            <person name="Yu Y."/>
            <person name="Chen C."/>
            <person name="Johnson J."/>
            <person name="Rokhsar D."/>
            <person name="Baxter I."/>
            <person name="Schmutz J."/>
            <person name="Brutnell T."/>
            <person name="Kellogg E."/>
        </authorList>
    </citation>
    <scope>NUCLEOTIDE SEQUENCE [LARGE SCALE GENOMIC DNA]</scope>
</reference>
<dbReference type="Gramene" id="TKW07535">
    <property type="protein sequence ID" value="TKW07535"/>
    <property type="gene ID" value="SEVIR_7G313500v2"/>
</dbReference>
<sequence length="274" mass="29794">MTLDLQGDELLLAQLRELLSPSSPAVKAVESCDGRRRRRRGSKRARDDDNTTNNGKRRSKKQKSTSSFVTSVPDFDGYRWRKYGQKQIEGAMYARSYYRCTRSAEQGCPAKRTVQRNDDGDNGGAAPKYTVVCMGEHTCTATDSLEAPVILETTAVVAPGIIGTNKRPDEDDNDDTFTSAGSTTTTGTGVESPAISDITWSSSSCGGDYVVDDYGAGLFDVHDSWASSASLQEMEDFTGPIRSPVHVPADGWTIDHFLLQLANNEPVSHFSSAC</sequence>
<evidence type="ECO:0000256" key="5">
    <source>
        <dbReference type="ARBA" id="ARBA00023242"/>
    </source>
</evidence>
<proteinExistence type="predicted"/>
<accession>A0A4U6U062</accession>
<dbReference type="SMART" id="SM00774">
    <property type="entry name" value="WRKY"/>
    <property type="match status" value="1"/>
</dbReference>
<evidence type="ECO:0000313" key="8">
    <source>
        <dbReference type="EMBL" id="TKW07535.1"/>
    </source>
</evidence>
<dbReference type="EMBL" id="CM016558">
    <property type="protein sequence ID" value="TKW07535.1"/>
    <property type="molecule type" value="Genomic_DNA"/>
</dbReference>
<dbReference type="SUPFAM" id="SSF118290">
    <property type="entry name" value="WRKY DNA-binding domain"/>
    <property type="match status" value="1"/>
</dbReference>
<keyword evidence="3" id="KW-0238">DNA-binding</keyword>
<dbReference type="PANTHER" id="PTHR31282">
    <property type="entry name" value="WRKY TRANSCRIPTION FACTOR 21-RELATED"/>
    <property type="match status" value="1"/>
</dbReference>
<dbReference type="AlphaFoldDB" id="A0A4U6U062"/>
<evidence type="ECO:0000256" key="6">
    <source>
        <dbReference type="SAM" id="MobiDB-lite"/>
    </source>
</evidence>
<dbReference type="Pfam" id="PF03106">
    <property type="entry name" value="WRKY"/>
    <property type="match status" value="1"/>
</dbReference>
<feature type="domain" description="WRKY" evidence="7">
    <location>
        <begin position="76"/>
        <end position="117"/>
    </location>
</feature>
<feature type="compositionally biased region" description="Low complexity" evidence="6">
    <location>
        <begin position="176"/>
        <end position="189"/>
    </location>
</feature>
<evidence type="ECO:0000256" key="3">
    <source>
        <dbReference type="ARBA" id="ARBA00023125"/>
    </source>
</evidence>
<dbReference type="GO" id="GO:0043565">
    <property type="term" value="F:sequence-specific DNA binding"/>
    <property type="evidence" value="ECO:0007669"/>
    <property type="project" value="InterPro"/>
</dbReference>
<dbReference type="Proteomes" id="UP000298652">
    <property type="component" value="Chromosome 7"/>
</dbReference>
<gene>
    <name evidence="8" type="ORF">SEVIR_7G313500v2</name>
</gene>
<evidence type="ECO:0000259" key="7">
    <source>
        <dbReference type="PROSITE" id="PS50811"/>
    </source>
</evidence>
<dbReference type="InterPro" id="IPR036576">
    <property type="entry name" value="WRKY_dom_sf"/>
</dbReference>
<evidence type="ECO:0000313" key="9">
    <source>
        <dbReference type="Proteomes" id="UP000298652"/>
    </source>
</evidence>
<dbReference type="PROSITE" id="PS50811">
    <property type="entry name" value="WRKY"/>
    <property type="match status" value="1"/>
</dbReference>